<keyword evidence="4" id="KW-1185">Reference proteome</keyword>
<feature type="transmembrane region" description="Helical" evidence="1">
    <location>
        <begin position="69"/>
        <end position="88"/>
    </location>
</feature>
<keyword evidence="1" id="KW-1133">Transmembrane helix</keyword>
<dbReference type="Gene3D" id="1.20.1260.10">
    <property type="match status" value="1"/>
</dbReference>
<protein>
    <recommendedName>
        <fullName evidence="2">DUF305 domain-containing protein</fullName>
    </recommendedName>
</protein>
<dbReference type="PATRIC" id="fig|443610.3.peg.3217"/>
<dbReference type="InterPro" id="IPR012347">
    <property type="entry name" value="Ferritin-like"/>
</dbReference>
<dbReference type="STRING" id="443610.VE25_03680"/>
<dbReference type="AlphaFoldDB" id="A0A0F5FWI6"/>
<comment type="caution">
    <text evidence="3">The sequence shown here is derived from an EMBL/GenBank/DDBJ whole genome shotgun (WGS) entry which is preliminary data.</text>
</comment>
<evidence type="ECO:0000259" key="2">
    <source>
        <dbReference type="Pfam" id="PF03713"/>
    </source>
</evidence>
<keyword evidence="1" id="KW-0472">Membrane</keyword>
<evidence type="ECO:0000313" key="4">
    <source>
        <dbReference type="Proteomes" id="UP000033632"/>
    </source>
</evidence>
<dbReference type="EMBL" id="JZEX01000046">
    <property type="protein sequence ID" value="KKB13188.1"/>
    <property type="molecule type" value="Genomic_DNA"/>
</dbReference>
<sequence length="147" mass="16272">MHSPYPTLAVNLLVSAVIMYFVMFAMIDGPGDFRHNLNMGYMALMMAAPMGVLMLALMGEMYTNARLNIGLYIAFVAVFAAAFAATRLQTLIGDEQLLRAMIPHHSGAILMCREAQLTDPEIVALCEEIIEAQREEIAQMNAILARY</sequence>
<evidence type="ECO:0000313" key="3">
    <source>
        <dbReference type="EMBL" id="KKB13188.1"/>
    </source>
</evidence>
<reference evidence="3 4" key="1">
    <citation type="submission" date="2015-03" db="EMBL/GenBank/DDBJ databases">
        <authorList>
            <person name="Hassan Y.I."/>
            <person name="Lepp D."/>
            <person name="Li X.-Z."/>
            <person name="Zhou T."/>
        </authorList>
    </citation>
    <scope>NUCLEOTIDE SEQUENCE [LARGE SCALE GENOMIC DNA]</scope>
    <source>
        <strain evidence="3 4">BD-c194</strain>
    </source>
</reference>
<dbReference type="OrthoDB" id="517560at2"/>
<feature type="transmembrane region" description="Helical" evidence="1">
    <location>
        <begin position="7"/>
        <end position="27"/>
    </location>
</feature>
<organism evidence="3 4">
    <name type="scientific">Devosia geojensis</name>
    <dbReference type="NCBI Taxonomy" id="443610"/>
    <lineage>
        <taxon>Bacteria</taxon>
        <taxon>Pseudomonadati</taxon>
        <taxon>Pseudomonadota</taxon>
        <taxon>Alphaproteobacteria</taxon>
        <taxon>Hyphomicrobiales</taxon>
        <taxon>Devosiaceae</taxon>
        <taxon>Devosia</taxon>
    </lineage>
</organism>
<keyword evidence="1" id="KW-0812">Transmembrane</keyword>
<dbReference type="Pfam" id="PF03713">
    <property type="entry name" value="DUF305"/>
    <property type="match status" value="1"/>
</dbReference>
<dbReference type="InterPro" id="IPR005183">
    <property type="entry name" value="DUF305_CopM-like"/>
</dbReference>
<accession>A0A0F5FWI6</accession>
<feature type="transmembrane region" description="Helical" evidence="1">
    <location>
        <begin position="39"/>
        <end position="57"/>
    </location>
</feature>
<proteinExistence type="predicted"/>
<evidence type="ECO:0000256" key="1">
    <source>
        <dbReference type="SAM" id="Phobius"/>
    </source>
</evidence>
<dbReference type="RefSeq" id="WP_046107229.1">
    <property type="nucleotide sequence ID" value="NZ_JZEX01000046.1"/>
</dbReference>
<name>A0A0F5FWI6_9HYPH</name>
<dbReference type="Proteomes" id="UP000033632">
    <property type="component" value="Unassembled WGS sequence"/>
</dbReference>
<gene>
    <name evidence="3" type="ORF">VE25_03680</name>
</gene>
<feature type="domain" description="DUF305" evidence="2">
    <location>
        <begin position="94"/>
        <end position="144"/>
    </location>
</feature>